<dbReference type="Proteomes" id="UP000642553">
    <property type="component" value="Chromosome"/>
</dbReference>
<dbReference type="AlphaFoldDB" id="A0AAE6TC00"/>
<evidence type="ECO:0000256" key="2">
    <source>
        <dbReference type="ARBA" id="ARBA00023125"/>
    </source>
</evidence>
<dbReference type="GO" id="GO:0032422">
    <property type="term" value="F:purine-rich negative regulatory element binding"/>
    <property type="evidence" value="ECO:0007669"/>
    <property type="project" value="InterPro"/>
</dbReference>
<keyword evidence="2" id="KW-0238">DNA-binding</keyword>
<dbReference type="RefSeq" id="WP_102728765.1">
    <property type="nucleotide sequence ID" value="NZ_CP029701.1"/>
</dbReference>
<evidence type="ECO:0000256" key="1">
    <source>
        <dbReference type="ARBA" id="ARBA00009251"/>
    </source>
</evidence>
<evidence type="ECO:0000313" key="3">
    <source>
        <dbReference type="EMBL" id="QHV63790.1"/>
    </source>
</evidence>
<comment type="similarity">
    <text evidence="1">Belongs to the PUR DNA-binding protein family.</text>
</comment>
<proteinExistence type="inferred from homology"/>
<dbReference type="InterPro" id="IPR006628">
    <property type="entry name" value="PUR-bd_fam"/>
</dbReference>
<dbReference type="Pfam" id="PF04845">
    <property type="entry name" value="PurA"/>
    <property type="match status" value="1"/>
</dbReference>
<dbReference type="SMART" id="SM00712">
    <property type="entry name" value="PUR"/>
    <property type="match status" value="1"/>
</dbReference>
<name>A0AAE6TC00_9BACT</name>
<dbReference type="EMBL" id="CP029701">
    <property type="protein sequence ID" value="QHV63790.1"/>
    <property type="molecule type" value="Genomic_DNA"/>
</dbReference>
<organism evidence="3 4">
    <name type="scientific">Akkermansia massiliensis</name>
    <dbReference type="NCBI Taxonomy" id="2927224"/>
    <lineage>
        <taxon>Bacteria</taxon>
        <taxon>Pseudomonadati</taxon>
        <taxon>Verrucomicrobiota</taxon>
        <taxon>Verrucomicrobiia</taxon>
        <taxon>Verrucomicrobiales</taxon>
        <taxon>Akkermansiaceae</taxon>
        <taxon>Akkermansia</taxon>
    </lineage>
</organism>
<gene>
    <name evidence="3" type="ORF">DMI76_10620</name>
</gene>
<protein>
    <submittedName>
        <fullName evidence="3">RNA-binding protein</fullName>
    </submittedName>
</protein>
<accession>A0AAE6TC00</accession>
<dbReference type="Gene3D" id="3.10.450.700">
    <property type="match status" value="1"/>
</dbReference>
<sequence>MANKTLTRREGNSILKASFNRRKITAVEDDIICTEKIIAERKTFFLDLKQNARGKVVRITEKVSSNRDRIMVPAEILDDFIAALQDIRETLKQQGE</sequence>
<evidence type="ECO:0000313" key="4">
    <source>
        <dbReference type="Proteomes" id="UP000642553"/>
    </source>
</evidence>
<reference evidence="3" key="1">
    <citation type="submission" date="2018-05" db="EMBL/GenBank/DDBJ databases">
        <title>Complete genome sequnece of Akkermansia muciniphila EB-AMDK-40.</title>
        <authorList>
            <person name="Nam Y.-D."/>
            <person name="Chung W.-H."/>
            <person name="Park Y.S."/>
            <person name="Kang J."/>
        </authorList>
    </citation>
    <scope>NUCLEOTIDE SEQUENCE</scope>
    <source>
        <strain evidence="3">EB-AMDK-40</strain>
    </source>
</reference>
<dbReference type="GO" id="GO:0000977">
    <property type="term" value="F:RNA polymerase II transcription regulatory region sequence-specific DNA binding"/>
    <property type="evidence" value="ECO:0007669"/>
    <property type="project" value="InterPro"/>
</dbReference>